<dbReference type="AlphaFoldDB" id="A0A367JK47"/>
<name>A0A367JK47_RHIST</name>
<dbReference type="EMBL" id="PJQM01003180">
    <property type="protein sequence ID" value="RCH90308.1"/>
    <property type="molecule type" value="Genomic_DNA"/>
</dbReference>
<keyword evidence="2" id="KW-1185">Reference proteome</keyword>
<accession>A0A367JK47</accession>
<dbReference type="OrthoDB" id="2272983at2759"/>
<proteinExistence type="predicted"/>
<evidence type="ECO:0000313" key="1">
    <source>
        <dbReference type="EMBL" id="RCH90308.1"/>
    </source>
</evidence>
<reference evidence="1 2" key="1">
    <citation type="journal article" date="2018" name="G3 (Bethesda)">
        <title>Phylogenetic and Phylogenomic Definition of Rhizopus Species.</title>
        <authorList>
            <person name="Gryganskyi A.P."/>
            <person name="Golan J."/>
            <person name="Dolatabadi S."/>
            <person name="Mondo S."/>
            <person name="Robb S."/>
            <person name="Idnurm A."/>
            <person name="Muszewska A."/>
            <person name="Steczkiewicz K."/>
            <person name="Masonjones S."/>
            <person name="Liao H.L."/>
            <person name="Gajdeczka M.T."/>
            <person name="Anike F."/>
            <person name="Vuek A."/>
            <person name="Anishchenko I.M."/>
            <person name="Voigt K."/>
            <person name="de Hoog G.S."/>
            <person name="Smith M.E."/>
            <person name="Heitman J."/>
            <person name="Vilgalys R."/>
            <person name="Stajich J.E."/>
        </authorList>
    </citation>
    <scope>NUCLEOTIDE SEQUENCE [LARGE SCALE GENOMIC DNA]</scope>
    <source>
        <strain evidence="1 2">LSU 92-RS-03</strain>
    </source>
</reference>
<protein>
    <submittedName>
        <fullName evidence="1">Uncharacterized protein</fullName>
    </submittedName>
</protein>
<comment type="caution">
    <text evidence="1">The sequence shown here is derived from an EMBL/GenBank/DDBJ whole genome shotgun (WGS) entry which is preliminary data.</text>
</comment>
<gene>
    <name evidence="1" type="ORF">CU098_007403</name>
</gene>
<sequence length="162" mass="18733">MPYLNKYISSYRPEFTSGKFIAKNSQILQFMQAITHYVNSNSIALLLDQEKAYNRIHPTYLAQFMHAFNIPHILIESIASLSFSTNISFNINDRIFSKTVLQHRGLQHRGLQHRGLQQEGLLSFYYSTSLSIQFFALFNKISIFKLSTRKQKSSSTILCVTK</sequence>
<dbReference type="Proteomes" id="UP000253551">
    <property type="component" value="Unassembled WGS sequence"/>
</dbReference>
<evidence type="ECO:0000313" key="2">
    <source>
        <dbReference type="Proteomes" id="UP000253551"/>
    </source>
</evidence>
<organism evidence="1 2">
    <name type="scientific">Rhizopus stolonifer</name>
    <name type="common">Rhizopus nigricans</name>
    <dbReference type="NCBI Taxonomy" id="4846"/>
    <lineage>
        <taxon>Eukaryota</taxon>
        <taxon>Fungi</taxon>
        <taxon>Fungi incertae sedis</taxon>
        <taxon>Mucoromycota</taxon>
        <taxon>Mucoromycotina</taxon>
        <taxon>Mucoromycetes</taxon>
        <taxon>Mucorales</taxon>
        <taxon>Mucorineae</taxon>
        <taxon>Rhizopodaceae</taxon>
        <taxon>Rhizopus</taxon>
    </lineage>
</organism>